<evidence type="ECO:0000313" key="2">
    <source>
        <dbReference type="EMBL" id="KAG8629066.1"/>
    </source>
</evidence>
<feature type="compositionally biased region" description="Polar residues" evidence="1">
    <location>
        <begin position="31"/>
        <end position="47"/>
    </location>
</feature>
<gene>
    <name evidence="2" type="ORF">KVT40_002931</name>
</gene>
<dbReference type="OrthoDB" id="10382148at2759"/>
<sequence length="275" mass="30334">MQSRSGPHSTLSQTTTPDRQSTALSRIPINPRSSLRQRQPGGTQTTGFVAGSASLAPPIQSNTNARASHTPGLQYRRMSTIASGRSYTGRPGFTDLLSRHTAQTPINRLLYEIHLLLGEVRDEVESYAVDDPAAGLARHIARYHGSLDERVQDLSREIQSMSDDALPPPYSPEDPITAFRNNQSGIPRSPSGTTRNHDAGQVSTPVTAVRRNGTRTSEARLLTASQLHDPRILAVDIEELNRRLRFTEDEFIEEILSEEEAYVDAAEERDIGVAW</sequence>
<feature type="compositionally biased region" description="Polar residues" evidence="1">
    <location>
        <begin position="1"/>
        <end position="24"/>
    </location>
</feature>
<dbReference type="Proteomes" id="UP000809789">
    <property type="component" value="Unassembled WGS sequence"/>
</dbReference>
<evidence type="ECO:0000256" key="1">
    <source>
        <dbReference type="SAM" id="MobiDB-lite"/>
    </source>
</evidence>
<comment type="caution">
    <text evidence="2">The sequence shown here is derived from an EMBL/GenBank/DDBJ whole genome shotgun (WGS) entry which is preliminary data.</text>
</comment>
<accession>A0A8K0L354</accession>
<dbReference type="AlphaFoldDB" id="A0A8K0L354"/>
<feature type="compositionally biased region" description="Polar residues" evidence="1">
    <location>
        <begin position="181"/>
        <end position="194"/>
    </location>
</feature>
<keyword evidence="3" id="KW-1185">Reference proteome</keyword>
<protein>
    <submittedName>
        <fullName evidence="2">Uncharacterized protein</fullName>
    </submittedName>
</protein>
<dbReference type="EMBL" id="JAESVG020000003">
    <property type="protein sequence ID" value="KAG8629066.1"/>
    <property type="molecule type" value="Genomic_DNA"/>
</dbReference>
<feature type="region of interest" description="Disordered" evidence="1">
    <location>
        <begin position="181"/>
        <end position="202"/>
    </location>
</feature>
<organism evidence="2 3">
    <name type="scientific">Elsinoe batatas</name>
    <dbReference type="NCBI Taxonomy" id="2601811"/>
    <lineage>
        <taxon>Eukaryota</taxon>
        <taxon>Fungi</taxon>
        <taxon>Dikarya</taxon>
        <taxon>Ascomycota</taxon>
        <taxon>Pezizomycotina</taxon>
        <taxon>Dothideomycetes</taxon>
        <taxon>Dothideomycetidae</taxon>
        <taxon>Myriangiales</taxon>
        <taxon>Elsinoaceae</taxon>
        <taxon>Elsinoe</taxon>
    </lineage>
</organism>
<feature type="region of interest" description="Disordered" evidence="1">
    <location>
        <begin position="1"/>
        <end position="71"/>
    </location>
</feature>
<reference evidence="2" key="1">
    <citation type="submission" date="2021-07" db="EMBL/GenBank/DDBJ databases">
        <title>Elsinoe batatas strain:CRI-CJ2 Genome sequencing and assembly.</title>
        <authorList>
            <person name="Huang L."/>
        </authorList>
    </citation>
    <scope>NUCLEOTIDE SEQUENCE</scope>
    <source>
        <strain evidence="2">CRI-CJ2</strain>
    </source>
</reference>
<proteinExistence type="predicted"/>
<evidence type="ECO:0000313" key="3">
    <source>
        <dbReference type="Proteomes" id="UP000809789"/>
    </source>
</evidence>
<name>A0A8K0L354_9PEZI</name>